<protein>
    <submittedName>
        <fullName evidence="1">Uncharacterized protein</fullName>
    </submittedName>
</protein>
<keyword evidence="2" id="KW-1185">Reference proteome</keyword>
<name>A0A0C3AKP0_SERVB</name>
<dbReference type="InterPro" id="IPR043129">
    <property type="entry name" value="ATPase_NBD"/>
</dbReference>
<dbReference type="Proteomes" id="UP000054097">
    <property type="component" value="Unassembled WGS sequence"/>
</dbReference>
<dbReference type="Gene3D" id="3.90.640.10">
    <property type="entry name" value="Actin, Chain A, domain 4"/>
    <property type="match status" value="1"/>
</dbReference>
<evidence type="ECO:0000313" key="2">
    <source>
        <dbReference type="Proteomes" id="UP000054097"/>
    </source>
</evidence>
<dbReference type="OrthoDB" id="2963168at2759"/>
<dbReference type="SUPFAM" id="SSF53067">
    <property type="entry name" value="Actin-like ATPase domain"/>
    <property type="match status" value="2"/>
</dbReference>
<dbReference type="STRING" id="933852.A0A0C3AKP0"/>
<dbReference type="EMBL" id="KN824317">
    <property type="protein sequence ID" value="KIM25110.1"/>
    <property type="molecule type" value="Genomic_DNA"/>
</dbReference>
<sequence length="602" mass="68224">MSSKAVPAYDGEETIVVSIDIGTTHSAAAISYLQPGEFPKVESVSHWPEQTLVVGDTKFPTLIAYQNSVPKLYGTEAAEYLNDDEYEIARWFKLHLHPESMTVSDQPPPYGSLTNQPVNFGIPPLPVGVSLQMVYVDLLRYVWKAVRAFFEERYRLSNGPAVWKRLHDDIVIVLCVPNGWDISQHTFLRTAAIEAGLVTETNADRRLDFITEAEASVHFAMEYTEGSNWLKKGAMFAIMDAGGSTVDSTLYECKSISPLQLEEVCASECIQAGGVFVDCAAQYFLKTKLRDTKYEEDDRIADLVKQFEVKTKRTFDGSRDSNLVCGSGRDNDRSLGILNGRMTLKKAEIENMFAETILKAVDSCLKLLRRGKIHHLLLVGGFGESPYLRKRLWECFDEFGTEVVTIREPSKKAAAEGALLWFNRQFVRARAVRFTYGLQVSATYKESIHSERADLVRIDTDGTRRIQVFNPIIKKDQVITGSWEEITDYAWNYKTIPKQLGNVSLDIFVWEGSGMTKWTRRPDGKLLREMRCLCTIKADMSGLISSLVKRRNSRNEEYWQLKFQVVISFKRAKLQARLRWKEDGEVCEGPVSVLPMSTFQAV</sequence>
<dbReference type="Gene3D" id="3.30.420.40">
    <property type="match status" value="2"/>
</dbReference>
<accession>A0A0C3AKP0</accession>
<organism evidence="1 2">
    <name type="scientific">Serendipita vermifera MAFF 305830</name>
    <dbReference type="NCBI Taxonomy" id="933852"/>
    <lineage>
        <taxon>Eukaryota</taxon>
        <taxon>Fungi</taxon>
        <taxon>Dikarya</taxon>
        <taxon>Basidiomycota</taxon>
        <taxon>Agaricomycotina</taxon>
        <taxon>Agaricomycetes</taxon>
        <taxon>Sebacinales</taxon>
        <taxon>Serendipitaceae</taxon>
        <taxon>Serendipita</taxon>
    </lineage>
</organism>
<dbReference type="PANTHER" id="PTHR14187:SF5">
    <property type="entry name" value="HEAT SHOCK 70 KDA PROTEIN 12A"/>
    <property type="match status" value="1"/>
</dbReference>
<dbReference type="CDD" id="cd10170">
    <property type="entry name" value="ASKHA_NBD_HSP70"/>
    <property type="match status" value="1"/>
</dbReference>
<gene>
    <name evidence="1" type="ORF">M408DRAFT_26510</name>
</gene>
<dbReference type="PANTHER" id="PTHR14187">
    <property type="entry name" value="ALPHA KINASE/ELONGATION FACTOR 2 KINASE"/>
    <property type="match status" value="1"/>
</dbReference>
<proteinExistence type="predicted"/>
<evidence type="ECO:0000313" key="1">
    <source>
        <dbReference type="EMBL" id="KIM25110.1"/>
    </source>
</evidence>
<dbReference type="HOGENOM" id="CLU_009958_4_1_1"/>
<reference evidence="2" key="2">
    <citation type="submission" date="2015-01" db="EMBL/GenBank/DDBJ databases">
        <title>Evolutionary Origins and Diversification of the Mycorrhizal Mutualists.</title>
        <authorList>
            <consortium name="DOE Joint Genome Institute"/>
            <consortium name="Mycorrhizal Genomics Consortium"/>
            <person name="Kohler A."/>
            <person name="Kuo A."/>
            <person name="Nagy L.G."/>
            <person name="Floudas D."/>
            <person name="Copeland A."/>
            <person name="Barry K.W."/>
            <person name="Cichocki N."/>
            <person name="Veneault-Fourrey C."/>
            <person name="LaButti K."/>
            <person name="Lindquist E.A."/>
            <person name="Lipzen A."/>
            <person name="Lundell T."/>
            <person name="Morin E."/>
            <person name="Murat C."/>
            <person name="Riley R."/>
            <person name="Ohm R."/>
            <person name="Sun H."/>
            <person name="Tunlid A."/>
            <person name="Henrissat B."/>
            <person name="Grigoriev I.V."/>
            <person name="Hibbett D.S."/>
            <person name="Martin F."/>
        </authorList>
    </citation>
    <scope>NUCLEOTIDE SEQUENCE [LARGE SCALE GENOMIC DNA]</scope>
    <source>
        <strain evidence="2">MAFF 305830</strain>
    </source>
</reference>
<reference evidence="1 2" key="1">
    <citation type="submission" date="2014-04" db="EMBL/GenBank/DDBJ databases">
        <authorList>
            <consortium name="DOE Joint Genome Institute"/>
            <person name="Kuo A."/>
            <person name="Zuccaro A."/>
            <person name="Kohler A."/>
            <person name="Nagy L.G."/>
            <person name="Floudas D."/>
            <person name="Copeland A."/>
            <person name="Barry K.W."/>
            <person name="Cichocki N."/>
            <person name="Veneault-Fourrey C."/>
            <person name="LaButti K."/>
            <person name="Lindquist E.A."/>
            <person name="Lipzen A."/>
            <person name="Lundell T."/>
            <person name="Morin E."/>
            <person name="Murat C."/>
            <person name="Sun H."/>
            <person name="Tunlid A."/>
            <person name="Henrissat B."/>
            <person name="Grigoriev I.V."/>
            <person name="Hibbett D.S."/>
            <person name="Martin F."/>
            <person name="Nordberg H.P."/>
            <person name="Cantor M.N."/>
            <person name="Hua S.X."/>
        </authorList>
    </citation>
    <scope>NUCLEOTIDE SEQUENCE [LARGE SCALE GENOMIC DNA]</scope>
    <source>
        <strain evidence="1 2">MAFF 305830</strain>
    </source>
</reference>
<dbReference type="AlphaFoldDB" id="A0A0C3AKP0"/>